<keyword evidence="5 14" id="KW-0436">Ligase</keyword>
<feature type="domain" description="Mur ligase central" evidence="17">
    <location>
        <begin position="140"/>
        <end position="320"/>
    </location>
</feature>
<dbReference type="Gene3D" id="3.40.50.720">
    <property type="entry name" value="NAD(P)-binding Rossmann-like Domain"/>
    <property type="match status" value="1"/>
</dbReference>
<evidence type="ECO:0000256" key="3">
    <source>
        <dbReference type="ARBA" id="ARBA00012211"/>
    </source>
</evidence>
<evidence type="ECO:0000256" key="7">
    <source>
        <dbReference type="ARBA" id="ARBA00022741"/>
    </source>
</evidence>
<dbReference type="PANTHER" id="PTHR43445">
    <property type="entry name" value="UDP-N-ACETYLMURAMATE--L-ALANINE LIGASE-RELATED"/>
    <property type="match status" value="1"/>
</dbReference>
<keyword evidence="10 14" id="KW-0573">Peptidoglycan synthesis</keyword>
<dbReference type="GO" id="GO:0071555">
    <property type="term" value="P:cell wall organization"/>
    <property type="evidence" value="ECO:0007669"/>
    <property type="project" value="UniProtKB-KW"/>
</dbReference>
<evidence type="ECO:0000259" key="16">
    <source>
        <dbReference type="Pfam" id="PF02875"/>
    </source>
</evidence>
<evidence type="ECO:0000256" key="12">
    <source>
        <dbReference type="ARBA" id="ARBA00023316"/>
    </source>
</evidence>
<dbReference type="EMBL" id="JQ844226">
    <property type="protein sequence ID" value="AGS53225.1"/>
    <property type="molecule type" value="Genomic_DNA"/>
</dbReference>
<dbReference type="Pfam" id="PF08245">
    <property type="entry name" value="Mur_ligase_M"/>
    <property type="match status" value="1"/>
</dbReference>
<evidence type="ECO:0000256" key="1">
    <source>
        <dbReference type="ARBA" id="ARBA00004496"/>
    </source>
</evidence>
<name>A0A806KEZ9_9BACT</name>
<dbReference type="GO" id="GO:0005737">
    <property type="term" value="C:cytoplasm"/>
    <property type="evidence" value="ECO:0007669"/>
    <property type="project" value="UniProtKB-SubCell"/>
</dbReference>
<dbReference type="GO" id="GO:0051301">
    <property type="term" value="P:cell division"/>
    <property type="evidence" value="ECO:0007669"/>
    <property type="project" value="UniProtKB-KW"/>
</dbReference>
<dbReference type="EC" id="6.3.2.8" evidence="3 14"/>
<evidence type="ECO:0000256" key="6">
    <source>
        <dbReference type="ARBA" id="ARBA00022618"/>
    </source>
</evidence>
<dbReference type="GO" id="GO:0008360">
    <property type="term" value="P:regulation of cell shape"/>
    <property type="evidence" value="ECO:0007669"/>
    <property type="project" value="UniProtKB-KW"/>
</dbReference>
<dbReference type="InterPro" id="IPR005758">
    <property type="entry name" value="UDP-N-AcMur_Ala_ligase_MurC"/>
</dbReference>
<evidence type="ECO:0000256" key="10">
    <source>
        <dbReference type="ARBA" id="ARBA00022984"/>
    </source>
</evidence>
<dbReference type="SUPFAM" id="SSF53623">
    <property type="entry name" value="MurD-like peptide ligases, catalytic domain"/>
    <property type="match status" value="1"/>
</dbReference>
<evidence type="ECO:0000259" key="15">
    <source>
        <dbReference type="Pfam" id="PF01225"/>
    </source>
</evidence>
<evidence type="ECO:0000256" key="13">
    <source>
        <dbReference type="ARBA" id="ARBA00047833"/>
    </source>
</evidence>
<keyword evidence="12 14" id="KW-0961">Cell wall biogenesis/degradation</keyword>
<evidence type="ECO:0000256" key="8">
    <source>
        <dbReference type="ARBA" id="ARBA00022840"/>
    </source>
</evidence>
<dbReference type="Pfam" id="PF01225">
    <property type="entry name" value="Mur_ligase"/>
    <property type="match status" value="1"/>
</dbReference>
<keyword evidence="11 14" id="KW-0131">Cell cycle</keyword>
<dbReference type="GO" id="GO:0008763">
    <property type="term" value="F:UDP-N-acetylmuramate-L-alanine ligase activity"/>
    <property type="evidence" value="ECO:0007669"/>
    <property type="project" value="UniProtKB-UniRule"/>
</dbReference>
<keyword evidence="8 14" id="KW-0067">ATP-binding</keyword>
<reference evidence="18" key="1">
    <citation type="submission" date="2012-03" db="EMBL/GenBank/DDBJ databases">
        <title>Functional metagenomics reveals considerable lignocellulase gene clusters in the gut microbiome of a wood-feeding higher termite.</title>
        <authorList>
            <person name="Liu N."/>
        </authorList>
    </citation>
    <scope>NUCLEOTIDE SEQUENCE</scope>
</reference>
<dbReference type="Gene3D" id="3.90.190.20">
    <property type="entry name" value="Mur ligase, C-terminal domain"/>
    <property type="match status" value="1"/>
</dbReference>
<dbReference type="AlphaFoldDB" id="A0A806KEZ9"/>
<dbReference type="InterPro" id="IPR004101">
    <property type="entry name" value="Mur_ligase_C"/>
</dbReference>
<dbReference type="GO" id="GO:0009252">
    <property type="term" value="P:peptidoglycan biosynthetic process"/>
    <property type="evidence" value="ECO:0007669"/>
    <property type="project" value="UniProtKB-UniRule"/>
</dbReference>
<feature type="domain" description="Mur ligase C-terminal" evidence="16">
    <location>
        <begin position="343"/>
        <end position="468"/>
    </location>
</feature>
<dbReference type="InterPro" id="IPR036565">
    <property type="entry name" value="Mur-like_cat_sf"/>
</dbReference>
<comment type="catalytic activity">
    <reaction evidence="13 14">
        <text>UDP-N-acetyl-alpha-D-muramate + L-alanine + ATP = UDP-N-acetyl-alpha-D-muramoyl-L-alanine + ADP + phosphate + H(+)</text>
        <dbReference type="Rhea" id="RHEA:23372"/>
        <dbReference type="ChEBI" id="CHEBI:15378"/>
        <dbReference type="ChEBI" id="CHEBI:30616"/>
        <dbReference type="ChEBI" id="CHEBI:43474"/>
        <dbReference type="ChEBI" id="CHEBI:57972"/>
        <dbReference type="ChEBI" id="CHEBI:70757"/>
        <dbReference type="ChEBI" id="CHEBI:83898"/>
        <dbReference type="ChEBI" id="CHEBI:456216"/>
        <dbReference type="EC" id="6.3.2.8"/>
    </reaction>
</comment>
<dbReference type="UniPathway" id="UPA00219"/>
<feature type="binding site" evidence="14">
    <location>
        <begin position="142"/>
        <end position="148"/>
    </location>
    <ligand>
        <name>ATP</name>
        <dbReference type="ChEBI" id="CHEBI:30616"/>
    </ligand>
</feature>
<dbReference type="InterPro" id="IPR013221">
    <property type="entry name" value="Mur_ligase_cen"/>
</dbReference>
<dbReference type="NCBIfam" id="TIGR01082">
    <property type="entry name" value="murC"/>
    <property type="match status" value="1"/>
</dbReference>
<dbReference type="Gene3D" id="3.40.1190.10">
    <property type="entry name" value="Mur-like, catalytic domain"/>
    <property type="match status" value="1"/>
</dbReference>
<dbReference type="SUPFAM" id="SSF53244">
    <property type="entry name" value="MurD-like peptide ligases, peptide-binding domain"/>
    <property type="match status" value="1"/>
</dbReference>
<keyword evidence="6 14" id="KW-0132">Cell division</keyword>
<keyword evidence="9 14" id="KW-0133">Cell shape</keyword>
<feature type="domain" description="Mur ligase N-terminal catalytic" evidence="15">
    <location>
        <begin position="37"/>
        <end position="134"/>
    </location>
</feature>
<comment type="similarity">
    <text evidence="14">Belongs to the MurCDEF family.</text>
</comment>
<protein>
    <recommendedName>
        <fullName evidence="3 14">UDP-N-acetylmuramate--L-alanine ligase</fullName>
        <ecNumber evidence="3 14">6.3.2.8</ecNumber>
    </recommendedName>
    <alternativeName>
        <fullName evidence="14">UDP-N-acetylmuramoyl-L-alanine synthetase</fullName>
    </alternativeName>
</protein>
<dbReference type="GO" id="GO:0005524">
    <property type="term" value="F:ATP binding"/>
    <property type="evidence" value="ECO:0007669"/>
    <property type="project" value="UniProtKB-UniRule"/>
</dbReference>
<evidence type="ECO:0000256" key="9">
    <source>
        <dbReference type="ARBA" id="ARBA00022960"/>
    </source>
</evidence>
<dbReference type="InterPro" id="IPR000713">
    <property type="entry name" value="Mur_ligase_N"/>
</dbReference>
<evidence type="ECO:0000256" key="4">
    <source>
        <dbReference type="ARBA" id="ARBA00022490"/>
    </source>
</evidence>
<gene>
    <name evidence="14" type="primary">murC</name>
</gene>
<evidence type="ECO:0000256" key="14">
    <source>
        <dbReference type="HAMAP-Rule" id="MF_00046"/>
    </source>
</evidence>
<dbReference type="InterPro" id="IPR036615">
    <property type="entry name" value="Mur_ligase_C_dom_sf"/>
</dbReference>
<comment type="pathway">
    <text evidence="2 14">Cell wall biogenesis; peptidoglycan biosynthesis.</text>
</comment>
<proteinExistence type="inferred from homology"/>
<accession>A0A806KEZ9</accession>
<dbReference type="PANTHER" id="PTHR43445:SF3">
    <property type="entry name" value="UDP-N-ACETYLMURAMATE--L-ALANINE LIGASE"/>
    <property type="match status" value="1"/>
</dbReference>
<dbReference type="Pfam" id="PF02875">
    <property type="entry name" value="Mur_ligase_C"/>
    <property type="match status" value="1"/>
</dbReference>
<comment type="function">
    <text evidence="14">Cell wall formation.</text>
</comment>
<dbReference type="HAMAP" id="MF_00046">
    <property type="entry name" value="MurC"/>
    <property type="match status" value="1"/>
</dbReference>
<comment type="subcellular location">
    <subcellularLocation>
        <location evidence="1 14">Cytoplasm</location>
    </subcellularLocation>
</comment>
<evidence type="ECO:0000256" key="2">
    <source>
        <dbReference type="ARBA" id="ARBA00004752"/>
    </source>
</evidence>
<sequence length="481" mass="51450">MRDAKRRGNPYHIVARFFMDSGNLDELDRHIKSGARCHMVGIGGVSMSPLAEILHGMGVPIAGSDISDGDAIDRLRGLGIDVVIGHYAENVRGAGYIIRTAAAREDNVEVIAAREAGIPIFERAQAWGYIMRGYKDAVCVAGVHGKTTTTSMVTHILLAAGADPTIMIGGTLPTLGSGYRVGNGDVIAVESCEYYNSFHSFFPTVAVILNVDADHLDFFRDLDDLKASFRKFASLVPEGGYIVCNGDDANTMDALAPLGRELLTFGFGFGAEARVRGVNVRYEGRSPSMDVLYDGKPFCNVALRIPGAHNLVNALAATAAGIALGLPPQAISEGLGGYTGVGRRFELKGHLRGADVYDDYAHHPKELRATLDTVFSLGYKRVVVAFQPHTYSRTQALFNDFVTELSRPDVVFLAPVYAARENKDAGVASDVLAAAIPGARHCDAFDELADELAAIAQEGDIILTIGAGDVYKVGEMLVGNK</sequence>
<evidence type="ECO:0000256" key="5">
    <source>
        <dbReference type="ARBA" id="ARBA00022598"/>
    </source>
</evidence>
<keyword evidence="4 14" id="KW-0963">Cytoplasm</keyword>
<evidence type="ECO:0000313" key="18">
    <source>
        <dbReference type="EMBL" id="AGS53225.1"/>
    </source>
</evidence>
<organism evidence="18">
    <name type="scientific">uncultured bacterium contig00102</name>
    <dbReference type="NCBI Taxonomy" id="1181569"/>
    <lineage>
        <taxon>Bacteria</taxon>
        <taxon>environmental samples</taxon>
    </lineage>
</organism>
<keyword evidence="7 14" id="KW-0547">Nucleotide-binding</keyword>
<dbReference type="SUPFAM" id="SSF51984">
    <property type="entry name" value="MurCD N-terminal domain"/>
    <property type="match status" value="1"/>
</dbReference>
<evidence type="ECO:0000256" key="11">
    <source>
        <dbReference type="ARBA" id="ARBA00023306"/>
    </source>
</evidence>
<dbReference type="InterPro" id="IPR050061">
    <property type="entry name" value="MurCDEF_pg_biosynth"/>
</dbReference>
<evidence type="ECO:0000259" key="17">
    <source>
        <dbReference type="Pfam" id="PF08245"/>
    </source>
</evidence>